<dbReference type="AlphaFoldDB" id="A0A1V9F3A7"/>
<comment type="caution">
    <text evidence="2">The sequence shown here is derived from an EMBL/GenBank/DDBJ whole genome shotgun (WGS) entry which is preliminary data.</text>
</comment>
<dbReference type="Proteomes" id="UP000192276">
    <property type="component" value="Unassembled WGS sequence"/>
</dbReference>
<organism evidence="2 3">
    <name type="scientific">Niastella populi</name>
    <dbReference type="NCBI Taxonomy" id="550983"/>
    <lineage>
        <taxon>Bacteria</taxon>
        <taxon>Pseudomonadati</taxon>
        <taxon>Bacteroidota</taxon>
        <taxon>Chitinophagia</taxon>
        <taxon>Chitinophagales</taxon>
        <taxon>Chitinophagaceae</taxon>
        <taxon>Niastella</taxon>
    </lineage>
</organism>
<dbReference type="Gene3D" id="1.20.120.330">
    <property type="entry name" value="Nucleotidyltransferases domain 2"/>
    <property type="match status" value="1"/>
</dbReference>
<dbReference type="InterPro" id="IPR007842">
    <property type="entry name" value="HEPN_dom"/>
</dbReference>
<evidence type="ECO:0000313" key="2">
    <source>
        <dbReference type="EMBL" id="OQP52903.1"/>
    </source>
</evidence>
<dbReference type="SUPFAM" id="SSF81593">
    <property type="entry name" value="Nucleotidyltransferase substrate binding subunit/domain"/>
    <property type="match status" value="1"/>
</dbReference>
<evidence type="ECO:0000313" key="3">
    <source>
        <dbReference type="Proteomes" id="UP000192276"/>
    </source>
</evidence>
<dbReference type="STRING" id="550983.A4R26_28130"/>
<protein>
    <recommendedName>
        <fullName evidence="1">HEPN domain-containing protein</fullName>
    </recommendedName>
</protein>
<keyword evidence="3" id="KW-1185">Reference proteome</keyword>
<feature type="domain" description="HEPN" evidence="1">
    <location>
        <begin position="11"/>
        <end position="61"/>
    </location>
</feature>
<sequence>MKARNIFDDAFYKVNSYLDGAEYFTTSNQYKQAAFLLHQATEHALRALLSSLTAMNSYGQT</sequence>
<dbReference type="PROSITE" id="PS50910">
    <property type="entry name" value="HEPN"/>
    <property type="match status" value="1"/>
</dbReference>
<dbReference type="EMBL" id="LWBP01000211">
    <property type="protein sequence ID" value="OQP52903.1"/>
    <property type="molecule type" value="Genomic_DNA"/>
</dbReference>
<evidence type="ECO:0000259" key="1">
    <source>
        <dbReference type="PROSITE" id="PS50910"/>
    </source>
</evidence>
<dbReference type="Pfam" id="PF05168">
    <property type="entry name" value="HEPN"/>
    <property type="match status" value="1"/>
</dbReference>
<proteinExistence type="predicted"/>
<name>A0A1V9F3A7_9BACT</name>
<gene>
    <name evidence="2" type="ORF">A4R26_28130</name>
</gene>
<reference evidence="3" key="1">
    <citation type="submission" date="2016-04" db="EMBL/GenBank/DDBJ databases">
        <authorList>
            <person name="Chen L."/>
            <person name="Zhuang W."/>
            <person name="Wang G."/>
        </authorList>
    </citation>
    <scope>NUCLEOTIDE SEQUENCE [LARGE SCALE GENOMIC DNA]</scope>
    <source>
        <strain evidence="3">208</strain>
    </source>
</reference>
<accession>A0A1V9F3A7</accession>